<keyword evidence="4" id="KW-1185">Reference proteome</keyword>
<dbReference type="RefSeq" id="WP_413779863.1">
    <property type="nucleotide sequence ID" value="NZ_JAUOZS010000001.1"/>
</dbReference>
<dbReference type="EMBL" id="JAUOZS010000001">
    <property type="protein sequence ID" value="MDT8901351.1"/>
    <property type="molecule type" value="Genomic_DNA"/>
</dbReference>
<proteinExistence type="predicted"/>
<dbReference type="SUPFAM" id="SSF56281">
    <property type="entry name" value="Metallo-hydrolase/oxidoreductase"/>
    <property type="match status" value="1"/>
</dbReference>
<name>A0ABU3NX05_9FIRM</name>
<sequence length="309" mass="33279">MPSVKRRVAVLLTALVFMSACLLLPSPVAAQSGLTKIADGVYAYADVRNMSPANSFGANAGVIIGKHGIAVVDTLVSAREADRLIRDIRALSALPVKYAVNTHWHLDHAFGNCRFAAMGAAIIAHDSEKDKLALHGPATLKNPQMYGMTAQDFADTTIAAPKLTFTDRMTIDLGGQRVELIHVAPSHSDGSLLVYLPDKKILFAGDVLFTGYHAFAGDGDIDGWLKTLDYILDMDVALIIPGHGPVSSKNDVIAMKEYLITLDAKAKELCARSDDVAYITAELLKALPPRAEGAHLIQGNIVYKYLKKN</sequence>
<dbReference type="CDD" id="cd16282">
    <property type="entry name" value="metallo-hydrolase-like_MBL-fold"/>
    <property type="match status" value="1"/>
</dbReference>
<dbReference type="Pfam" id="PF00753">
    <property type="entry name" value="Lactamase_B"/>
    <property type="match status" value="1"/>
</dbReference>
<protein>
    <submittedName>
        <fullName evidence="3">MBL fold metallo-hydrolase</fullName>
    </submittedName>
</protein>
<comment type="caution">
    <text evidence="3">The sequence shown here is derived from an EMBL/GenBank/DDBJ whole genome shotgun (WGS) entry which is preliminary data.</text>
</comment>
<feature type="signal peptide" evidence="1">
    <location>
        <begin position="1"/>
        <end position="30"/>
    </location>
</feature>
<evidence type="ECO:0000256" key="1">
    <source>
        <dbReference type="SAM" id="SignalP"/>
    </source>
</evidence>
<dbReference type="InterPro" id="IPR001279">
    <property type="entry name" value="Metallo-B-lactamas"/>
</dbReference>
<reference evidence="3 4" key="1">
    <citation type="submission" date="2023-07" db="EMBL/GenBank/DDBJ databases">
        <title>The novel representative of Negativicutes class, Anaeroselena agilis gen. nov. sp. nov.</title>
        <authorList>
            <person name="Prokofeva M.I."/>
            <person name="Elcheninov A.G."/>
            <person name="Klyukina A."/>
            <person name="Kublanov I.V."/>
            <person name="Frolov E.N."/>
            <person name="Podosokorskaya O.A."/>
        </authorList>
    </citation>
    <scope>NUCLEOTIDE SEQUENCE [LARGE SCALE GENOMIC DNA]</scope>
    <source>
        <strain evidence="3 4">4137-cl</strain>
    </source>
</reference>
<evidence type="ECO:0000313" key="4">
    <source>
        <dbReference type="Proteomes" id="UP001254848"/>
    </source>
</evidence>
<dbReference type="Gene3D" id="3.60.15.10">
    <property type="entry name" value="Ribonuclease Z/Hydroxyacylglutathione hydrolase-like"/>
    <property type="match status" value="1"/>
</dbReference>
<dbReference type="PANTHER" id="PTHR42951:SF4">
    <property type="entry name" value="ACYL-COENZYME A THIOESTERASE MBLAC2"/>
    <property type="match status" value="1"/>
</dbReference>
<keyword evidence="1" id="KW-0732">Signal</keyword>
<dbReference type="PANTHER" id="PTHR42951">
    <property type="entry name" value="METALLO-BETA-LACTAMASE DOMAIN-CONTAINING"/>
    <property type="match status" value="1"/>
</dbReference>
<gene>
    <name evidence="3" type="ORF">Q4T40_08885</name>
</gene>
<feature type="domain" description="Metallo-beta-lactamase" evidence="2">
    <location>
        <begin position="57"/>
        <end position="243"/>
    </location>
</feature>
<accession>A0ABU3NX05</accession>
<dbReference type="InterPro" id="IPR036866">
    <property type="entry name" value="RibonucZ/Hydroxyglut_hydro"/>
</dbReference>
<dbReference type="InterPro" id="IPR050855">
    <property type="entry name" value="NDM-1-like"/>
</dbReference>
<evidence type="ECO:0000313" key="3">
    <source>
        <dbReference type="EMBL" id="MDT8901351.1"/>
    </source>
</evidence>
<dbReference type="SMART" id="SM00849">
    <property type="entry name" value="Lactamase_B"/>
    <property type="match status" value="1"/>
</dbReference>
<evidence type="ECO:0000259" key="2">
    <source>
        <dbReference type="SMART" id="SM00849"/>
    </source>
</evidence>
<feature type="chain" id="PRO_5047022738" evidence="1">
    <location>
        <begin position="31"/>
        <end position="309"/>
    </location>
</feature>
<organism evidence="3 4">
    <name type="scientific">Anaeroselena agilis</name>
    <dbReference type="NCBI Taxonomy" id="3063788"/>
    <lineage>
        <taxon>Bacteria</taxon>
        <taxon>Bacillati</taxon>
        <taxon>Bacillota</taxon>
        <taxon>Negativicutes</taxon>
        <taxon>Acetonemataceae</taxon>
        <taxon>Anaeroselena</taxon>
    </lineage>
</organism>
<dbReference type="PROSITE" id="PS51257">
    <property type="entry name" value="PROKAR_LIPOPROTEIN"/>
    <property type="match status" value="1"/>
</dbReference>
<dbReference type="Proteomes" id="UP001254848">
    <property type="component" value="Unassembled WGS sequence"/>
</dbReference>